<keyword evidence="2" id="KW-0808">Transferase</keyword>
<dbReference type="Pfam" id="PF01066">
    <property type="entry name" value="CDP-OH_P_transf"/>
    <property type="match status" value="1"/>
</dbReference>
<evidence type="ECO:0000313" key="3">
    <source>
        <dbReference type="Proteomes" id="UP000264541"/>
    </source>
</evidence>
<dbReference type="EMBL" id="QVTE01000031">
    <property type="protein sequence ID" value="RFU68735.1"/>
    <property type="molecule type" value="Genomic_DNA"/>
</dbReference>
<dbReference type="AlphaFoldDB" id="A0A372LPY5"/>
<feature type="transmembrane region" description="Helical" evidence="1">
    <location>
        <begin position="20"/>
        <end position="36"/>
    </location>
</feature>
<dbReference type="Proteomes" id="UP000264541">
    <property type="component" value="Unassembled WGS sequence"/>
</dbReference>
<dbReference type="Gene3D" id="1.20.120.1760">
    <property type="match status" value="1"/>
</dbReference>
<reference evidence="2 3" key="1">
    <citation type="submission" date="2018-08" db="EMBL/GenBank/DDBJ databases">
        <title>Bacillus chawlae sp. nov., Bacillus glennii sp. nov., and Bacillus saganii sp. nov. Isolated from the Vehicle Assembly Building at Kennedy Space Center where the Viking Spacecraft were Assembled.</title>
        <authorList>
            <person name="Seuylemezian A."/>
            <person name="Vaishampayan P."/>
        </authorList>
    </citation>
    <scope>NUCLEOTIDE SEQUENCE [LARGE SCALE GENOMIC DNA]</scope>
    <source>
        <strain evidence="2 3">V47-23a</strain>
    </source>
</reference>
<keyword evidence="1" id="KW-1133">Transmembrane helix</keyword>
<feature type="transmembrane region" description="Helical" evidence="1">
    <location>
        <begin position="134"/>
        <end position="157"/>
    </location>
</feature>
<keyword evidence="1" id="KW-0812">Transmembrane</keyword>
<feature type="transmembrane region" description="Helical" evidence="1">
    <location>
        <begin position="109"/>
        <end position="128"/>
    </location>
</feature>
<feature type="transmembrane region" description="Helical" evidence="1">
    <location>
        <begin position="238"/>
        <end position="258"/>
    </location>
</feature>
<dbReference type="InterPro" id="IPR000462">
    <property type="entry name" value="CDP-OH_P_trans"/>
</dbReference>
<gene>
    <name evidence="2" type="ORF">D0469_11400</name>
</gene>
<comment type="caution">
    <text evidence="2">The sequence shown here is derived from an EMBL/GenBank/DDBJ whole genome shotgun (WGS) entry which is preliminary data.</text>
</comment>
<protein>
    <submittedName>
        <fullName evidence="2">CDP-alcohol phosphatidyltransferase family protein</fullName>
    </submittedName>
</protein>
<dbReference type="OrthoDB" id="269185at2"/>
<dbReference type="GO" id="GO:0016020">
    <property type="term" value="C:membrane"/>
    <property type="evidence" value="ECO:0007669"/>
    <property type="project" value="InterPro"/>
</dbReference>
<organism evidence="2 3">
    <name type="scientific">Peribacillus saganii</name>
    <dbReference type="NCBI Taxonomy" id="2303992"/>
    <lineage>
        <taxon>Bacteria</taxon>
        <taxon>Bacillati</taxon>
        <taxon>Bacillota</taxon>
        <taxon>Bacilli</taxon>
        <taxon>Bacillales</taxon>
        <taxon>Bacillaceae</taxon>
        <taxon>Peribacillus</taxon>
    </lineage>
</organism>
<sequence>MAANKYSLEDIKKSYKKKDAWWTVYVVDPVASRIMLPLANYTNITPNQLTLLAFLTGLAAAFQFYQGTYYSLVIGAILYHISFMLDCMDGKISRLKRTGTNFGGWLDYILDRTRVAICAFSLMLGQYLQTGQVIYFYFAAIICFLDSTRYMNSLLVYKSLNEMRKKIRSAEKTLMIEKKRAMNPHFKLIKNLNGSQSLRYKKSNEDTWVKNQFLGEVITRFPSYLKLRAFFLKRRVRLHLMSGIEYQMFIFIIAPVIGYLREGIILSTIIMIIFESAIIYKLWLQNLDFHRQLNTLNEKINSYKS</sequence>
<feature type="transmembrane region" description="Helical" evidence="1">
    <location>
        <begin position="264"/>
        <end position="283"/>
    </location>
</feature>
<dbReference type="InterPro" id="IPR043130">
    <property type="entry name" value="CDP-OH_PTrfase_TM_dom"/>
</dbReference>
<evidence type="ECO:0000256" key="1">
    <source>
        <dbReference type="SAM" id="Phobius"/>
    </source>
</evidence>
<dbReference type="RefSeq" id="WP_117326875.1">
    <property type="nucleotide sequence ID" value="NZ_QVTE01000031.1"/>
</dbReference>
<accession>A0A372LPY5</accession>
<keyword evidence="1" id="KW-0472">Membrane</keyword>
<dbReference type="GO" id="GO:0008654">
    <property type="term" value="P:phospholipid biosynthetic process"/>
    <property type="evidence" value="ECO:0007669"/>
    <property type="project" value="InterPro"/>
</dbReference>
<evidence type="ECO:0000313" key="2">
    <source>
        <dbReference type="EMBL" id="RFU68735.1"/>
    </source>
</evidence>
<name>A0A372LPY5_9BACI</name>
<dbReference type="GO" id="GO:0016780">
    <property type="term" value="F:phosphotransferase activity, for other substituted phosphate groups"/>
    <property type="evidence" value="ECO:0007669"/>
    <property type="project" value="InterPro"/>
</dbReference>
<keyword evidence="3" id="KW-1185">Reference proteome</keyword>
<proteinExistence type="predicted"/>